<gene>
    <name evidence="5" type="ORF">EBN03_27325</name>
</gene>
<dbReference type="RefSeq" id="WP_122191006.1">
    <property type="nucleotide sequence ID" value="NZ_RFFH01000016.1"/>
</dbReference>
<dbReference type="PROSITE" id="PS50995">
    <property type="entry name" value="HTH_MARR_2"/>
    <property type="match status" value="1"/>
</dbReference>
<dbReference type="InterPro" id="IPR011991">
    <property type="entry name" value="ArsR-like_HTH"/>
</dbReference>
<dbReference type="PANTHER" id="PTHR33164">
    <property type="entry name" value="TRANSCRIPTIONAL REGULATOR, MARR FAMILY"/>
    <property type="match status" value="1"/>
</dbReference>
<dbReference type="OrthoDB" id="122135at2"/>
<dbReference type="EMBL" id="RFFH01000016">
    <property type="protein sequence ID" value="RMI29138.1"/>
    <property type="molecule type" value="Genomic_DNA"/>
</dbReference>
<dbReference type="GO" id="GO:0006950">
    <property type="term" value="P:response to stress"/>
    <property type="evidence" value="ECO:0007669"/>
    <property type="project" value="TreeGrafter"/>
</dbReference>
<dbReference type="InterPro" id="IPR039422">
    <property type="entry name" value="MarR/SlyA-like"/>
</dbReference>
<evidence type="ECO:0000256" key="1">
    <source>
        <dbReference type="ARBA" id="ARBA00023015"/>
    </source>
</evidence>
<reference evidence="5 6" key="1">
    <citation type="submission" date="2018-10" db="EMBL/GenBank/DDBJ databases">
        <title>Isolation from cow dung.</title>
        <authorList>
            <person name="Ling L."/>
        </authorList>
    </citation>
    <scope>NUCLEOTIDE SEQUENCE [LARGE SCALE GENOMIC DNA]</scope>
    <source>
        <strain evidence="5 6">NEAU-LL90</strain>
    </source>
</reference>
<dbReference type="InterPro" id="IPR023187">
    <property type="entry name" value="Tscrpt_reg_MarR-type_CS"/>
</dbReference>
<dbReference type="GO" id="GO:0003700">
    <property type="term" value="F:DNA-binding transcription factor activity"/>
    <property type="evidence" value="ECO:0007669"/>
    <property type="project" value="InterPro"/>
</dbReference>
<dbReference type="Gene3D" id="1.10.10.10">
    <property type="entry name" value="Winged helix-like DNA-binding domain superfamily/Winged helix DNA-binding domain"/>
    <property type="match status" value="1"/>
</dbReference>
<evidence type="ECO:0000256" key="3">
    <source>
        <dbReference type="ARBA" id="ARBA00023163"/>
    </source>
</evidence>
<dbReference type="SMART" id="SM00347">
    <property type="entry name" value="HTH_MARR"/>
    <property type="match status" value="1"/>
</dbReference>
<dbReference type="GO" id="GO:0003677">
    <property type="term" value="F:DNA binding"/>
    <property type="evidence" value="ECO:0007669"/>
    <property type="project" value="UniProtKB-KW"/>
</dbReference>
<dbReference type="Pfam" id="PF12802">
    <property type="entry name" value="MarR_2"/>
    <property type="match status" value="1"/>
</dbReference>
<proteinExistence type="predicted"/>
<dbReference type="PROSITE" id="PS01117">
    <property type="entry name" value="HTH_MARR_1"/>
    <property type="match status" value="1"/>
</dbReference>
<organism evidence="5 6">
    <name type="scientific">Nocardia stercoris</name>
    <dbReference type="NCBI Taxonomy" id="2483361"/>
    <lineage>
        <taxon>Bacteria</taxon>
        <taxon>Bacillati</taxon>
        <taxon>Actinomycetota</taxon>
        <taxon>Actinomycetes</taxon>
        <taxon>Mycobacteriales</taxon>
        <taxon>Nocardiaceae</taxon>
        <taxon>Nocardia</taxon>
    </lineage>
</organism>
<evidence type="ECO:0000256" key="2">
    <source>
        <dbReference type="ARBA" id="ARBA00023125"/>
    </source>
</evidence>
<evidence type="ECO:0000313" key="5">
    <source>
        <dbReference type="EMBL" id="RMI29138.1"/>
    </source>
</evidence>
<dbReference type="InterPro" id="IPR036390">
    <property type="entry name" value="WH_DNA-bd_sf"/>
</dbReference>
<keyword evidence="1" id="KW-0805">Transcription regulation</keyword>
<dbReference type="AlphaFoldDB" id="A0A3M2L3Q1"/>
<keyword evidence="6" id="KW-1185">Reference proteome</keyword>
<evidence type="ECO:0000259" key="4">
    <source>
        <dbReference type="PROSITE" id="PS50995"/>
    </source>
</evidence>
<dbReference type="Proteomes" id="UP000279275">
    <property type="component" value="Unassembled WGS sequence"/>
</dbReference>
<feature type="domain" description="HTH marR-type" evidence="4">
    <location>
        <begin position="1"/>
        <end position="144"/>
    </location>
</feature>
<dbReference type="PANTHER" id="PTHR33164:SF57">
    <property type="entry name" value="MARR-FAMILY TRANSCRIPTIONAL REGULATOR"/>
    <property type="match status" value="1"/>
</dbReference>
<name>A0A3M2L3Q1_9NOCA</name>
<dbReference type="InterPro" id="IPR000835">
    <property type="entry name" value="HTH_MarR-typ"/>
</dbReference>
<accession>A0A3M2L3Q1</accession>
<dbReference type="CDD" id="cd00090">
    <property type="entry name" value="HTH_ARSR"/>
    <property type="match status" value="1"/>
</dbReference>
<sequence length="145" mass="16095">MNTGSSVTSRRAAIQSIQRELTAFSRRARGRAAELYPLLSLVSASILDLVIERDGCLSVDIAEHFALDKSTVSRQVAALEKLGYLVREVDPANRRNYTLRATPAGRQAAKEAEQARLTAFTDHLHRWDDADIATFAAYLMRFNAS</sequence>
<dbReference type="SUPFAM" id="SSF46785">
    <property type="entry name" value="Winged helix' DNA-binding domain"/>
    <property type="match status" value="1"/>
</dbReference>
<keyword evidence="3" id="KW-0804">Transcription</keyword>
<evidence type="ECO:0000313" key="6">
    <source>
        <dbReference type="Proteomes" id="UP000279275"/>
    </source>
</evidence>
<dbReference type="InterPro" id="IPR036388">
    <property type="entry name" value="WH-like_DNA-bd_sf"/>
</dbReference>
<keyword evidence="2" id="KW-0238">DNA-binding</keyword>
<protein>
    <submittedName>
        <fullName evidence="5">MarR family transcriptional regulator</fullName>
    </submittedName>
</protein>
<comment type="caution">
    <text evidence="5">The sequence shown here is derived from an EMBL/GenBank/DDBJ whole genome shotgun (WGS) entry which is preliminary data.</text>
</comment>